<dbReference type="Pfam" id="PF10076">
    <property type="entry name" value="Phage_Mu_Gp48"/>
    <property type="match status" value="1"/>
</dbReference>
<dbReference type="EMBL" id="CP013389">
    <property type="protein sequence ID" value="AOJ08646.1"/>
    <property type="molecule type" value="Genomic_DNA"/>
</dbReference>
<dbReference type="RefSeq" id="WP_066484104.1">
    <property type="nucleotide sequence ID" value="NZ_CP013389.1"/>
</dbReference>
<evidence type="ECO:0000313" key="2">
    <source>
        <dbReference type="Proteomes" id="UP000067711"/>
    </source>
</evidence>
<dbReference type="AlphaFoldDB" id="A0A1B4FY76"/>
<name>A0A1B4FY76_9BURK</name>
<reference evidence="1 2" key="1">
    <citation type="submission" date="2015-12" db="EMBL/GenBank/DDBJ databases">
        <title>Diversity of Burkholderia near neighbor genomes.</title>
        <authorList>
            <person name="Sahl J."/>
            <person name="Wagner D."/>
            <person name="Keim P."/>
        </authorList>
    </citation>
    <scope>NUCLEOTIDE SEQUENCE [LARGE SCALE GENOMIC DNA]</scope>
    <source>
        <strain evidence="1 2">BDU8</strain>
    </source>
</reference>
<sequence>MNGHADLLARLLPPVSYDPRESRLAAELAAEGRALDRALGDAETVVNGITPFFAHQLLPDWERVCGITPTEDATLQQRISTVVAKINETGGMSIPYFTRLAAALGYRIEIVEPDPFRVDENSVGDALWIEDIIYEWGVVVHGAPTLEIYFRVDESAVGESLLTFADPILEAVFEDLKPADTFVYFIYQEE</sequence>
<evidence type="ECO:0000313" key="1">
    <source>
        <dbReference type="EMBL" id="AOJ08646.1"/>
    </source>
</evidence>
<organism evidence="1 2">
    <name type="scientific">Burkholderia mayonis</name>
    <dbReference type="NCBI Taxonomy" id="1385591"/>
    <lineage>
        <taxon>Bacteria</taxon>
        <taxon>Pseudomonadati</taxon>
        <taxon>Pseudomonadota</taxon>
        <taxon>Betaproteobacteria</taxon>
        <taxon>Burkholderiales</taxon>
        <taxon>Burkholderiaceae</taxon>
        <taxon>Burkholderia</taxon>
        <taxon>pseudomallei group</taxon>
    </lineage>
</organism>
<dbReference type="InterPro" id="IPR018755">
    <property type="entry name" value="Phage_Mu_Gp48"/>
</dbReference>
<dbReference type="Proteomes" id="UP000067711">
    <property type="component" value="Chromosome 1"/>
</dbReference>
<accession>A0A1B4FY76</accession>
<gene>
    <name evidence="1" type="ORF">WS71_14575</name>
</gene>
<protein>
    <submittedName>
        <fullName evidence="1">Phage tail protein</fullName>
    </submittedName>
</protein>
<proteinExistence type="predicted"/>